<protein>
    <submittedName>
        <fullName evidence="1">Uncharacterized protein</fullName>
    </submittedName>
</protein>
<name>A0ABV5G0M9_9MICC</name>
<reference evidence="1 2" key="1">
    <citation type="submission" date="2024-09" db="EMBL/GenBank/DDBJ databases">
        <authorList>
            <person name="Sun Q."/>
            <person name="Mori K."/>
        </authorList>
    </citation>
    <scope>NUCLEOTIDE SEQUENCE [LARGE SCALE GENOMIC DNA]</scope>
    <source>
        <strain evidence="1 2">CCM 7609</strain>
    </source>
</reference>
<keyword evidence="2" id="KW-1185">Reference proteome</keyword>
<comment type="caution">
    <text evidence="1">The sequence shown here is derived from an EMBL/GenBank/DDBJ whole genome shotgun (WGS) entry which is preliminary data.</text>
</comment>
<evidence type="ECO:0000313" key="2">
    <source>
        <dbReference type="Proteomes" id="UP001589575"/>
    </source>
</evidence>
<sequence>MEKLVPVTVNSPPAAGTSVAVSSGGTAGAGSAYVIGVMEFCEGSARP</sequence>
<dbReference type="EMBL" id="JBHMFI010000001">
    <property type="protein sequence ID" value="MFB9072460.1"/>
    <property type="molecule type" value="Genomic_DNA"/>
</dbReference>
<evidence type="ECO:0000313" key="1">
    <source>
        <dbReference type="EMBL" id="MFB9072460.1"/>
    </source>
</evidence>
<accession>A0ABV5G0M9</accession>
<organism evidence="1 2">
    <name type="scientific">Citricoccus parietis</name>
    <dbReference type="NCBI Taxonomy" id="592307"/>
    <lineage>
        <taxon>Bacteria</taxon>
        <taxon>Bacillati</taxon>
        <taxon>Actinomycetota</taxon>
        <taxon>Actinomycetes</taxon>
        <taxon>Micrococcales</taxon>
        <taxon>Micrococcaceae</taxon>
        <taxon>Citricoccus</taxon>
    </lineage>
</organism>
<dbReference type="Proteomes" id="UP001589575">
    <property type="component" value="Unassembled WGS sequence"/>
</dbReference>
<gene>
    <name evidence="1" type="ORF">ACFFX0_15155</name>
</gene>
<proteinExistence type="predicted"/>